<dbReference type="CDD" id="cd24010">
    <property type="entry name" value="ASKHA_NBD_AcK_PK"/>
    <property type="match status" value="1"/>
</dbReference>
<comment type="similarity">
    <text evidence="1 6 7">Belongs to the acetokinase family.</text>
</comment>
<name>A0A419TAA1_9FIRM</name>
<dbReference type="PANTHER" id="PTHR21060:SF15">
    <property type="entry name" value="ACETATE KINASE-RELATED"/>
    <property type="match status" value="1"/>
</dbReference>
<protein>
    <recommendedName>
        <fullName evidence="6">Acetate kinase</fullName>
        <ecNumber evidence="6">2.7.2.1</ecNumber>
    </recommendedName>
    <alternativeName>
        <fullName evidence="6">Acetokinase</fullName>
    </alternativeName>
</protein>
<dbReference type="InterPro" id="IPR000890">
    <property type="entry name" value="Aliphatic_acid_kin_short-chain"/>
</dbReference>
<keyword evidence="4 6" id="KW-0418">Kinase</keyword>
<evidence type="ECO:0000313" key="9">
    <source>
        <dbReference type="Proteomes" id="UP000284177"/>
    </source>
</evidence>
<evidence type="ECO:0000313" key="8">
    <source>
        <dbReference type="EMBL" id="RKD34393.1"/>
    </source>
</evidence>
<feature type="site" description="Transition state stabilizer" evidence="6">
    <location>
        <position position="241"/>
    </location>
</feature>
<dbReference type="UniPathway" id="UPA00340">
    <property type="reaction ID" value="UER00458"/>
</dbReference>
<dbReference type="Proteomes" id="UP000284177">
    <property type="component" value="Unassembled WGS sequence"/>
</dbReference>
<reference evidence="8 9" key="1">
    <citation type="submission" date="2016-08" db="EMBL/GenBank/DDBJ databases">
        <title>Novel Firmicutes and Novel Genomes.</title>
        <authorList>
            <person name="Poppleton D.I."/>
            <person name="Gribaldo S."/>
        </authorList>
    </citation>
    <scope>NUCLEOTIDE SEQUENCE [LARGE SCALE GENOMIC DNA]</scope>
    <source>
        <strain evidence="8 9">CTT3</strain>
    </source>
</reference>
<dbReference type="GO" id="GO:0008776">
    <property type="term" value="F:acetate kinase activity"/>
    <property type="evidence" value="ECO:0007669"/>
    <property type="project" value="UniProtKB-UniRule"/>
</dbReference>
<feature type="binding site" evidence="6">
    <location>
        <position position="91"/>
    </location>
    <ligand>
        <name>substrate</name>
    </ligand>
</feature>
<keyword evidence="6" id="KW-0460">Magnesium</keyword>
<comment type="cofactor">
    <cofactor evidence="6">
        <name>Mg(2+)</name>
        <dbReference type="ChEBI" id="CHEBI:18420"/>
    </cofactor>
    <cofactor evidence="6">
        <name>Mn(2+)</name>
        <dbReference type="ChEBI" id="CHEBI:29035"/>
    </cofactor>
    <text evidence="6">Mg(2+). Can also accept Mn(2+).</text>
</comment>
<dbReference type="AlphaFoldDB" id="A0A419TAA1"/>
<dbReference type="GO" id="GO:0006083">
    <property type="term" value="P:acetate metabolic process"/>
    <property type="evidence" value="ECO:0007669"/>
    <property type="project" value="TreeGrafter"/>
</dbReference>
<sequence length="398" mass="43466">MKILVINCGSSSLKYQLIDMTKEEVLAKGLAERIGIDGSRVEHKPSGKEEVVIEKPMKDHKVALEIVINALVNPEHGVVESMEEINAVGHRVVHGGEKFAESVIIDDEVMKAIEECADLAPLHNPPNMMGIQACKELMPNVPMVAVFDTAFHQTMPKSSYIYALPYELYEKYGIRKYGFHGTSHKYVSNRAAEILGKNIEDLNIITCHLGNGASLAAVKGGKSVDTSMGFTPLEGLAMGTRSGDIDPAIVPFLMEKEDMTLDEVNNLLNKKSGVLGISGVSSDFRDIEGAAENGNERAQLALDKFASRVKKYIGAYAALMGRVDAIVFTAGLGENSAEMREKICEGLEFMGIELNKDKNKVRGKEAIVNTESSKVKILVVPTNEELMIARDTKELVVK</sequence>
<evidence type="ECO:0000256" key="4">
    <source>
        <dbReference type="ARBA" id="ARBA00022777"/>
    </source>
</evidence>
<gene>
    <name evidence="6" type="primary">ackA</name>
    <name evidence="8" type="ORF">BET03_00745</name>
</gene>
<organism evidence="8 9">
    <name type="scientific">Thermohalobacter berrensis</name>
    <dbReference type="NCBI Taxonomy" id="99594"/>
    <lineage>
        <taxon>Bacteria</taxon>
        <taxon>Bacillati</taxon>
        <taxon>Bacillota</taxon>
        <taxon>Tissierellia</taxon>
        <taxon>Tissierellales</taxon>
        <taxon>Thermohalobacteraceae</taxon>
        <taxon>Thermohalobacter</taxon>
    </lineage>
</organism>
<feature type="binding site" evidence="6">
    <location>
        <begin position="208"/>
        <end position="212"/>
    </location>
    <ligand>
        <name>ATP</name>
        <dbReference type="ChEBI" id="CHEBI:30616"/>
    </ligand>
</feature>
<evidence type="ECO:0000256" key="7">
    <source>
        <dbReference type="RuleBase" id="RU003835"/>
    </source>
</evidence>
<dbReference type="GO" id="GO:0000287">
    <property type="term" value="F:magnesium ion binding"/>
    <property type="evidence" value="ECO:0007669"/>
    <property type="project" value="UniProtKB-UniRule"/>
</dbReference>
<feature type="site" description="Transition state stabilizer" evidence="6">
    <location>
        <position position="180"/>
    </location>
</feature>
<keyword evidence="2 6" id="KW-0808">Transferase</keyword>
<dbReference type="EC" id="2.7.2.1" evidence="6"/>
<keyword evidence="6" id="KW-0479">Metal-binding</keyword>
<evidence type="ECO:0000256" key="5">
    <source>
        <dbReference type="ARBA" id="ARBA00022840"/>
    </source>
</evidence>
<feature type="binding site" evidence="6">
    <location>
        <begin position="331"/>
        <end position="335"/>
    </location>
    <ligand>
        <name>ATP</name>
        <dbReference type="ChEBI" id="CHEBI:30616"/>
    </ligand>
</feature>
<feature type="binding site" evidence="6">
    <location>
        <position position="384"/>
    </location>
    <ligand>
        <name>Mg(2+)</name>
        <dbReference type="ChEBI" id="CHEBI:18420"/>
    </ligand>
</feature>
<dbReference type="RefSeq" id="WP_120166241.1">
    <property type="nucleotide sequence ID" value="NZ_MCIB01000001.1"/>
</dbReference>
<dbReference type="Gene3D" id="3.30.420.40">
    <property type="match status" value="2"/>
</dbReference>
<comment type="caution">
    <text evidence="8">The sequence shown here is derived from an EMBL/GenBank/DDBJ whole genome shotgun (WGS) entry which is preliminary data.</text>
</comment>
<dbReference type="InterPro" id="IPR023865">
    <property type="entry name" value="Aliphatic_acid_kinase_CS"/>
</dbReference>
<dbReference type="OrthoDB" id="9802453at2"/>
<feature type="active site" description="Proton donor/acceptor" evidence="6">
    <location>
        <position position="148"/>
    </location>
</feature>
<comment type="subcellular location">
    <subcellularLocation>
        <location evidence="6">Cytoplasm</location>
    </subcellularLocation>
</comment>
<keyword evidence="9" id="KW-1185">Reference proteome</keyword>
<dbReference type="GO" id="GO:0005524">
    <property type="term" value="F:ATP binding"/>
    <property type="evidence" value="ECO:0007669"/>
    <property type="project" value="UniProtKB-KW"/>
</dbReference>
<dbReference type="GO" id="GO:0005737">
    <property type="term" value="C:cytoplasm"/>
    <property type="evidence" value="ECO:0007669"/>
    <property type="project" value="UniProtKB-SubCell"/>
</dbReference>
<comment type="catalytic activity">
    <reaction evidence="6">
        <text>acetate + ATP = acetyl phosphate + ADP</text>
        <dbReference type="Rhea" id="RHEA:11352"/>
        <dbReference type="ChEBI" id="CHEBI:22191"/>
        <dbReference type="ChEBI" id="CHEBI:30089"/>
        <dbReference type="ChEBI" id="CHEBI:30616"/>
        <dbReference type="ChEBI" id="CHEBI:456216"/>
        <dbReference type="EC" id="2.7.2.1"/>
    </reaction>
</comment>
<comment type="subunit">
    <text evidence="6">Homodimer.</text>
</comment>
<keyword evidence="6" id="KW-0963">Cytoplasm</keyword>
<evidence type="ECO:0000256" key="3">
    <source>
        <dbReference type="ARBA" id="ARBA00022741"/>
    </source>
</evidence>
<evidence type="ECO:0000256" key="6">
    <source>
        <dbReference type="HAMAP-Rule" id="MF_00020"/>
    </source>
</evidence>
<keyword evidence="3 6" id="KW-0547">Nucleotide-binding</keyword>
<dbReference type="InterPro" id="IPR043129">
    <property type="entry name" value="ATPase_NBD"/>
</dbReference>
<dbReference type="PRINTS" id="PR00471">
    <property type="entry name" value="ACETATEKNASE"/>
</dbReference>
<dbReference type="PIRSF" id="PIRSF000722">
    <property type="entry name" value="Acetate_prop_kin"/>
    <property type="match status" value="1"/>
</dbReference>
<dbReference type="InterPro" id="IPR004372">
    <property type="entry name" value="Ac/propionate_kinase"/>
</dbReference>
<dbReference type="GO" id="GO:0006085">
    <property type="term" value="P:acetyl-CoA biosynthetic process"/>
    <property type="evidence" value="ECO:0007669"/>
    <property type="project" value="UniProtKB-UniRule"/>
</dbReference>
<feature type="binding site" evidence="6">
    <location>
        <position position="14"/>
    </location>
    <ligand>
        <name>ATP</name>
        <dbReference type="ChEBI" id="CHEBI:30616"/>
    </ligand>
</feature>
<feature type="binding site" evidence="6">
    <location>
        <begin position="283"/>
        <end position="285"/>
    </location>
    <ligand>
        <name>ATP</name>
        <dbReference type="ChEBI" id="CHEBI:30616"/>
    </ligand>
</feature>
<dbReference type="Pfam" id="PF00871">
    <property type="entry name" value="Acetate_kinase"/>
    <property type="match status" value="1"/>
</dbReference>
<keyword evidence="5 6" id="KW-0067">ATP-binding</keyword>
<feature type="binding site" evidence="6">
    <location>
        <position position="7"/>
    </location>
    <ligand>
        <name>Mg(2+)</name>
        <dbReference type="ChEBI" id="CHEBI:18420"/>
    </ligand>
</feature>
<proteinExistence type="inferred from homology"/>
<comment type="function">
    <text evidence="6">Catalyzes the formation of acetyl phosphate from acetate and ATP. Can also catalyze the reverse reaction.</text>
</comment>
<evidence type="ECO:0000256" key="2">
    <source>
        <dbReference type="ARBA" id="ARBA00022679"/>
    </source>
</evidence>
<accession>A0A419TAA1</accession>
<dbReference type="EMBL" id="MCIB01000001">
    <property type="protein sequence ID" value="RKD34393.1"/>
    <property type="molecule type" value="Genomic_DNA"/>
</dbReference>
<comment type="pathway">
    <text evidence="6">Metabolic intermediate biosynthesis; acetyl-CoA biosynthesis; acetyl-CoA from acetate: step 1/2.</text>
</comment>
<dbReference type="PANTHER" id="PTHR21060">
    <property type="entry name" value="ACETATE KINASE"/>
    <property type="match status" value="1"/>
</dbReference>
<dbReference type="PROSITE" id="PS01075">
    <property type="entry name" value="ACETATE_KINASE_1"/>
    <property type="match status" value="1"/>
</dbReference>
<dbReference type="PROSITE" id="PS01076">
    <property type="entry name" value="ACETATE_KINASE_2"/>
    <property type="match status" value="1"/>
</dbReference>
<dbReference type="SUPFAM" id="SSF53067">
    <property type="entry name" value="Actin-like ATPase domain"/>
    <property type="match status" value="2"/>
</dbReference>
<evidence type="ECO:0000256" key="1">
    <source>
        <dbReference type="ARBA" id="ARBA00008748"/>
    </source>
</evidence>
<dbReference type="HAMAP" id="MF_00020">
    <property type="entry name" value="Acetate_kinase"/>
    <property type="match status" value="1"/>
</dbReference>
<dbReference type="NCBIfam" id="TIGR00016">
    <property type="entry name" value="ackA"/>
    <property type="match status" value="1"/>
</dbReference>